<keyword evidence="5" id="KW-1185">Reference proteome</keyword>
<dbReference type="Pfam" id="PF13439">
    <property type="entry name" value="Glyco_transf_4"/>
    <property type="match status" value="1"/>
</dbReference>
<dbReference type="Pfam" id="PF13692">
    <property type="entry name" value="Glyco_trans_1_4"/>
    <property type="match status" value="1"/>
</dbReference>
<dbReference type="GO" id="GO:0016757">
    <property type="term" value="F:glycosyltransferase activity"/>
    <property type="evidence" value="ECO:0007669"/>
    <property type="project" value="UniProtKB-KW"/>
</dbReference>
<keyword evidence="2 4" id="KW-0808">Transferase</keyword>
<evidence type="ECO:0000313" key="4">
    <source>
        <dbReference type="EMBL" id="AUB84818.1"/>
    </source>
</evidence>
<dbReference type="OrthoDB" id="9775208at2"/>
<keyword evidence="1" id="KW-0328">Glycosyltransferase</keyword>
<dbReference type="EMBL" id="CP020370">
    <property type="protein sequence ID" value="AUB84818.1"/>
    <property type="molecule type" value="Genomic_DNA"/>
</dbReference>
<gene>
    <name evidence="4" type="ORF">THSYN_16935</name>
</gene>
<name>A0A2K8UGZ6_9GAMM</name>
<evidence type="ECO:0000313" key="5">
    <source>
        <dbReference type="Proteomes" id="UP000232638"/>
    </source>
</evidence>
<evidence type="ECO:0000256" key="1">
    <source>
        <dbReference type="ARBA" id="ARBA00022676"/>
    </source>
</evidence>
<dbReference type="InterPro" id="IPR028098">
    <property type="entry name" value="Glyco_trans_4-like_N"/>
</dbReference>
<accession>A0A2K8UGZ6</accession>
<protein>
    <submittedName>
        <fullName evidence="4">Glycosyl transferase group 1</fullName>
    </submittedName>
</protein>
<dbReference type="AlphaFoldDB" id="A0A2K8UGZ6"/>
<dbReference type="PANTHER" id="PTHR12526:SF510">
    <property type="entry name" value="D-INOSITOL 3-PHOSPHATE GLYCOSYLTRANSFERASE"/>
    <property type="match status" value="1"/>
</dbReference>
<evidence type="ECO:0000259" key="3">
    <source>
        <dbReference type="Pfam" id="PF13439"/>
    </source>
</evidence>
<evidence type="ECO:0000256" key="2">
    <source>
        <dbReference type="ARBA" id="ARBA00022679"/>
    </source>
</evidence>
<dbReference type="Proteomes" id="UP000232638">
    <property type="component" value="Chromosome"/>
</dbReference>
<organism evidence="4 5">
    <name type="scientific">Candidatus Thiodictyon syntrophicum</name>
    <dbReference type="NCBI Taxonomy" id="1166950"/>
    <lineage>
        <taxon>Bacteria</taxon>
        <taxon>Pseudomonadati</taxon>
        <taxon>Pseudomonadota</taxon>
        <taxon>Gammaproteobacteria</taxon>
        <taxon>Chromatiales</taxon>
        <taxon>Chromatiaceae</taxon>
        <taxon>Thiodictyon</taxon>
    </lineage>
</organism>
<feature type="domain" description="Glycosyltransferase subfamily 4-like N-terminal" evidence="3">
    <location>
        <begin position="7"/>
        <end position="166"/>
    </location>
</feature>
<sequence>MVQHLRPGGIETLVLELARLAPAGQDTRILSLEGSAAVSRAAWPRLAETAAPLEFFAKGPGWRVGVWWALWRYLRRVRPHAVHTHHVGPLIYGGLAARLAGVPRIVHTEHDAWHLRDPRRRRLQRLILTLVRPRLVADSAQVAVAVRGHLPGWPVQVIRNGIDTTRFTPGDRAAARAALGCGSALPPAAPLIGCAARLHPVKGHRFLLEALARLPPGVALVLAGGGEEEAALRAQAQGLGLAARVHFLGRVDDMIGFYRALDLFCLPSLAEGMPLSPLEAQSCGVPVVVTEVGGAPETVCPRTGRLVPPADAAALAAALAGQLGQGGRGDPRRFVLEHGDARAMVDAYTALYE</sequence>
<dbReference type="KEGG" id="tsy:THSYN_16935"/>
<dbReference type="SUPFAM" id="SSF53756">
    <property type="entry name" value="UDP-Glycosyltransferase/glycogen phosphorylase"/>
    <property type="match status" value="1"/>
</dbReference>
<reference evidence="4 5" key="1">
    <citation type="submission" date="2017-03" db="EMBL/GenBank/DDBJ databases">
        <title>Complete genome sequence of Candidatus 'Thiodictyon syntrophicum' sp. nov. strain Cad16T, a photolithoautotroph purple sulfur bacterium isolated from an alpine meromictic lake.</title>
        <authorList>
            <person name="Luedin S.M."/>
            <person name="Pothier J.F."/>
            <person name="Danza F."/>
            <person name="Storelli N."/>
            <person name="Wittwer M."/>
            <person name="Tonolla M."/>
        </authorList>
    </citation>
    <scope>NUCLEOTIDE SEQUENCE [LARGE SCALE GENOMIC DNA]</scope>
    <source>
        <strain evidence="4 5">Cad16T</strain>
    </source>
</reference>
<proteinExistence type="predicted"/>
<dbReference type="PANTHER" id="PTHR12526">
    <property type="entry name" value="GLYCOSYLTRANSFERASE"/>
    <property type="match status" value="1"/>
</dbReference>
<dbReference type="Gene3D" id="3.40.50.2000">
    <property type="entry name" value="Glycogen Phosphorylase B"/>
    <property type="match status" value="2"/>
</dbReference>